<sequence length="339" mass="37661">MQQLQTLILNRQHPFSVVHICAHSGLPGPLAAGNTVADSATKTEFIFPAYDEAAQFHRLYHVNSKTLRSRFPITRQQAREIVLRCGSCSIHLPSPSLGVNPRGTTPLHIWQMDVTHIVEFGRLKYVHVSVDTCSGVIYASVHSGEAVTQVIAHCLAAWSAWGRPKMLKTDNGPAYTSKAFSSFCATMGLALRHGIPYNPQGQGVVERAHRTLKVLLEKQEGGIGKGRTPRDRLSLALFTINFLSLDDQGQTAAERHHFPRATPRLLARWKDVCTGRWCGPDPVLTWSRGAVCVFPQDAEVPCWVPERLIRFARKEPNRNPGEDVDPVSDRSIVDLPQRS</sequence>
<protein>
    <recommendedName>
        <fullName evidence="1">RNA-directed DNA polymerase</fullName>
        <ecNumber evidence="1">2.7.7.49</ecNumber>
    </recommendedName>
</protein>
<feature type="domain" description="Integrase-type" evidence="16">
    <location>
        <begin position="265"/>
        <end position="314"/>
    </location>
</feature>
<evidence type="ECO:0000313" key="18">
    <source>
        <dbReference type="Proteomes" id="UP000472268"/>
    </source>
</evidence>
<evidence type="ECO:0000256" key="12">
    <source>
        <dbReference type="PROSITE-ProRule" id="PRU00506"/>
    </source>
</evidence>
<evidence type="ECO:0000256" key="3">
    <source>
        <dbReference type="ARBA" id="ARBA00022695"/>
    </source>
</evidence>
<dbReference type="GO" id="GO:0015074">
    <property type="term" value="P:DNA integration"/>
    <property type="evidence" value="ECO:0007669"/>
    <property type="project" value="UniProtKB-KW"/>
</dbReference>
<evidence type="ECO:0000256" key="5">
    <source>
        <dbReference type="ARBA" id="ARBA00022723"/>
    </source>
</evidence>
<dbReference type="OMA" id="ITECKIV"/>
<dbReference type="GO" id="GO:0035613">
    <property type="term" value="F:RNA stem-loop binding"/>
    <property type="evidence" value="ECO:0007669"/>
    <property type="project" value="TreeGrafter"/>
</dbReference>
<dbReference type="AlphaFoldDB" id="A0A673UG97"/>
<keyword evidence="18" id="KW-1185">Reference proteome</keyword>
<feature type="domain" description="Integrase-type" evidence="14">
    <location>
        <begin position="48"/>
        <end position="89"/>
    </location>
</feature>
<dbReference type="SUPFAM" id="SSF53098">
    <property type="entry name" value="Ribonuclease H-like"/>
    <property type="match status" value="1"/>
</dbReference>
<dbReference type="Ensembl" id="ENSSSUT00005026744.1">
    <property type="protein sequence ID" value="ENSSSUP00005023354.1"/>
    <property type="gene ID" value="ENSSSUG00005015235.1"/>
</dbReference>
<dbReference type="InterPro" id="IPR036862">
    <property type="entry name" value="Integrase_C_dom_sf_retrovir"/>
</dbReference>
<keyword evidence="8" id="KW-0229">DNA integration</keyword>
<dbReference type="Pfam" id="PF00665">
    <property type="entry name" value="rve"/>
    <property type="match status" value="1"/>
</dbReference>
<proteinExistence type="predicted"/>
<dbReference type="GO" id="GO:0008270">
    <property type="term" value="F:zinc ion binding"/>
    <property type="evidence" value="ECO:0007669"/>
    <property type="project" value="UniProtKB-KW"/>
</dbReference>
<evidence type="ECO:0000256" key="9">
    <source>
        <dbReference type="ARBA" id="ARBA00022918"/>
    </source>
</evidence>
<dbReference type="GO" id="GO:0016787">
    <property type="term" value="F:hydrolase activity"/>
    <property type="evidence" value="ECO:0007669"/>
    <property type="project" value="UniProtKB-KW"/>
</dbReference>
<keyword evidence="6" id="KW-0255">Endonuclease</keyword>
<dbReference type="SUPFAM" id="SSF50122">
    <property type="entry name" value="DNA-binding domain of retroviral integrase"/>
    <property type="match status" value="1"/>
</dbReference>
<reference evidence="17" key="1">
    <citation type="submission" date="2025-08" db="UniProtKB">
        <authorList>
            <consortium name="Ensembl"/>
        </authorList>
    </citation>
    <scope>IDENTIFICATION</scope>
</reference>
<dbReference type="Gene3D" id="2.30.30.10">
    <property type="entry name" value="Integrase, C-terminal domain superfamily, retroviral"/>
    <property type="match status" value="1"/>
</dbReference>
<dbReference type="Gene3D" id="1.10.10.200">
    <property type="match status" value="1"/>
</dbReference>
<dbReference type="Proteomes" id="UP000472268">
    <property type="component" value="Unplaced"/>
</dbReference>
<evidence type="ECO:0000259" key="14">
    <source>
        <dbReference type="PROSITE" id="PS50876"/>
    </source>
</evidence>
<dbReference type="GO" id="GO:0003964">
    <property type="term" value="F:RNA-directed DNA polymerase activity"/>
    <property type="evidence" value="ECO:0007669"/>
    <property type="project" value="UniProtKB-KW"/>
</dbReference>
<dbReference type="Gene3D" id="3.30.420.10">
    <property type="entry name" value="Ribonuclease H-like superfamily/Ribonuclease H"/>
    <property type="match status" value="1"/>
</dbReference>
<keyword evidence="2" id="KW-0808">Transferase</keyword>
<dbReference type="EC" id="2.7.7.49" evidence="1"/>
<dbReference type="PROSITE" id="PS50876">
    <property type="entry name" value="ZF_INTEGRASE"/>
    <property type="match status" value="1"/>
</dbReference>
<dbReference type="GO" id="GO:0003677">
    <property type="term" value="F:DNA binding"/>
    <property type="evidence" value="ECO:0007669"/>
    <property type="project" value="UniProtKB-KW"/>
</dbReference>
<dbReference type="InterPro" id="IPR003308">
    <property type="entry name" value="Integrase_Zn-bd_dom_N"/>
</dbReference>
<dbReference type="Pfam" id="PF00552">
    <property type="entry name" value="IN_DBD_C"/>
    <property type="match status" value="1"/>
</dbReference>
<evidence type="ECO:0000256" key="2">
    <source>
        <dbReference type="ARBA" id="ARBA00022679"/>
    </source>
</evidence>
<dbReference type="InterPro" id="IPR017856">
    <property type="entry name" value="Integrase-like_N"/>
</dbReference>
<evidence type="ECO:0000259" key="16">
    <source>
        <dbReference type="PROSITE" id="PS51027"/>
    </source>
</evidence>
<keyword evidence="11" id="KW-0863">Zinc-finger</keyword>
<evidence type="ECO:0000256" key="13">
    <source>
        <dbReference type="SAM" id="MobiDB-lite"/>
    </source>
</evidence>
<accession>A0A673UG97</accession>
<keyword evidence="5" id="KW-0479">Metal-binding</keyword>
<feature type="compositionally biased region" description="Basic and acidic residues" evidence="13">
    <location>
        <begin position="316"/>
        <end position="332"/>
    </location>
</feature>
<name>A0A673UG97_SURSU</name>
<dbReference type="SUPFAM" id="SSF46919">
    <property type="entry name" value="N-terminal Zn binding domain of HIV integrase"/>
    <property type="match status" value="1"/>
</dbReference>
<keyword evidence="10" id="KW-0238">DNA-binding</keyword>
<organism evidence="17 18">
    <name type="scientific">Suricata suricatta</name>
    <name type="common">Meerkat</name>
    <dbReference type="NCBI Taxonomy" id="37032"/>
    <lineage>
        <taxon>Eukaryota</taxon>
        <taxon>Metazoa</taxon>
        <taxon>Chordata</taxon>
        <taxon>Craniata</taxon>
        <taxon>Vertebrata</taxon>
        <taxon>Euteleostomi</taxon>
        <taxon>Mammalia</taxon>
        <taxon>Eutheria</taxon>
        <taxon>Laurasiatheria</taxon>
        <taxon>Carnivora</taxon>
        <taxon>Feliformia</taxon>
        <taxon>Herpestidae</taxon>
        <taxon>Suricata</taxon>
    </lineage>
</organism>
<evidence type="ECO:0000313" key="17">
    <source>
        <dbReference type="Ensembl" id="ENSSSUP00005023354.1"/>
    </source>
</evidence>
<keyword evidence="3" id="KW-0548">Nucleotidyltransferase</keyword>
<evidence type="ECO:0000256" key="1">
    <source>
        <dbReference type="ARBA" id="ARBA00012493"/>
    </source>
</evidence>
<dbReference type="GO" id="GO:0004519">
    <property type="term" value="F:endonuclease activity"/>
    <property type="evidence" value="ECO:0007669"/>
    <property type="project" value="UniProtKB-KW"/>
</dbReference>
<evidence type="ECO:0000256" key="7">
    <source>
        <dbReference type="ARBA" id="ARBA00022801"/>
    </source>
</evidence>
<keyword evidence="4" id="KW-0540">Nuclease</keyword>
<feature type="region of interest" description="Disordered" evidence="13">
    <location>
        <begin position="316"/>
        <end position="339"/>
    </location>
</feature>
<reference evidence="17" key="2">
    <citation type="submission" date="2025-09" db="UniProtKB">
        <authorList>
            <consortium name="Ensembl"/>
        </authorList>
    </citation>
    <scope>IDENTIFICATION</scope>
</reference>
<evidence type="ECO:0000256" key="6">
    <source>
        <dbReference type="ARBA" id="ARBA00022759"/>
    </source>
</evidence>
<feature type="DNA-binding region" description="Integrase-type" evidence="12">
    <location>
        <begin position="265"/>
        <end position="314"/>
    </location>
</feature>
<keyword evidence="11" id="KW-0862">Zinc</keyword>
<evidence type="ECO:0000256" key="11">
    <source>
        <dbReference type="PROSITE-ProRule" id="PRU00450"/>
    </source>
</evidence>
<keyword evidence="9" id="KW-0695">RNA-directed DNA polymerase</keyword>
<dbReference type="PROSITE" id="PS50994">
    <property type="entry name" value="INTEGRASE"/>
    <property type="match status" value="1"/>
</dbReference>
<dbReference type="Pfam" id="PF02022">
    <property type="entry name" value="Integrase_Zn"/>
    <property type="match status" value="1"/>
</dbReference>
<dbReference type="PROSITE" id="PS51027">
    <property type="entry name" value="INTEGRASE_DBD"/>
    <property type="match status" value="1"/>
</dbReference>
<dbReference type="InterPro" id="IPR001037">
    <property type="entry name" value="Integrase_C_retrovir"/>
</dbReference>
<dbReference type="InterPro" id="IPR012337">
    <property type="entry name" value="RNaseH-like_sf"/>
</dbReference>
<dbReference type="PANTHER" id="PTHR41694:SF3">
    <property type="entry name" value="RNA-DIRECTED DNA POLYMERASE-RELATED"/>
    <property type="match status" value="1"/>
</dbReference>
<keyword evidence="7" id="KW-0378">Hydrolase</keyword>
<evidence type="ECO:0000256" key="4">
    <source>
        <dbReference type="ARBA" id="ARBA00022722"/>
    </source>
</evidence>
<dbReference type="InterPro" id="IPR001584">
    <property type="entry name" value="Integrase_cat-core"/>
</dbReference>
<dbReference type="PANTHER" id="PTHR41694">
    <property type="entry name" value="ENDOGENOUS RETROVIRUS GROUP K MEMBER POL PROTEIN"/>
    <property type="match status" value="1"/>
</dbReference>
<evidence type="ECO:0000256" key="8">
    <source>
        <dbReference type="ARBA" id="ARBA00022908"/>
    </source>
</evidence>
<evidence type="ECO:0000256" key="10">
    <source>
        <dbReference type="ARBA" id="ARBA00023125"/>
    </source>
</evidence>
<feature type="domain" description="Integrase catalytic" evidence="15">
    <location>
        <begin position="102"/>
        <end position="271"/>
    </location>
</feature>
<evidence type="ECO:0000259" key="15">
    <source>
        <dbReference type="PROSITE" id="PS50994"/>
    </source>
</evidence>
<dbReference type="InterPro" id="IPR036397">
    <property type="entry name" value="RNaseH_sf"/>
</dbReference>